<evidence type="ECO:0000259" key="1">
    <source>
        <dbReference type="Pfam" id="PF12728"/>
    </source>
</evidence>
<dbReference type="InterPro" id="IPR041657">
    <property type="entry name" value="HTH_17"/>
</dbReference>
<protein>
    <recommendedName>
        <fullName evidence="1">Helix-turn-helix domain-containing protein</fullName>
    </recommendedName>
</protein>
<dbReference type="GO" id="GO:0003677">
    <property type="term" value="F:DNA binding"/>
    <property type="evidence" value="ECO:0007669"/>
    <property type="project" value="InterPro"/>
</dbReference>
<dbReference type="EMBL" id="QFNY01000259">
    <property type="protein sequence ID" value="PZO98728.1"/>
    <property type="molecule type" value="Genomic_DNA"/>
</dbReference>
<dbReference type="Proteomes" id="UP000249451">
    <property type="component" value="Unassembled WGS sequence"/>
</dbReference>
<dbReference type="NCBIfam" id="TIGR01764">
    <property type="entry name" value="excise"/>
    <property type="match status" value="1"/>
</dbReference>
<gene>
    <name evidence="2" type="ORF">DI609_09935</name>
</gene>
<evidence type="ECO:0000313" key="2">
    <source>
        <dbReference type="EMBL" id="PZO98728.1"/>
    </source>
</evidence>
<proteinExistence type="predicted"/>
<reference evidence="2 3" key="1">
    <citation type="submission" date="2017-11" db="EMBL/GenBank/DDBJ databases">
        <title>Infants hospitalized years apart are colonized by the same room-sourced microbial strains.</title>
        <authorList>
            <person name="Brooks B."/>
            <person name="Olm M.R."/>
            <person name="Firek B.A."/>
            <person name="Baker R."/>
            <person name="Thomas B.C."/>
            <person name="Morowitz M.J."/>
            <person name="Banfield J.F."/>
        </authorList>
    </citation>
    <scope>NUCLEOTIDE SEQUENCE [LARGE SCALE GENOMIC DNA]</scope>
    <source>
        <strain evidence="2">S2_012_000_R3_87</strain>
    </source>
</reference>
<dbReference type="Pfam" id="PF12728">
    <property type="entry name" value="HTH_17"/>
    <property type="match status" value="1"/>
</dbReference>
<sequence>MHCDCVRGLRPGKEKVTMNTTTWMLADEAAEYMRMDRDTVYTLLQRGDLRGVKVGSRWRVRRDWCDAFLMGESV</sequence>
<dbReference type="InterPro" id="IPR010093">
    <property type="entry name" value="SinI_DNA-bd"/>
</dbReference>
<evidence type="ECO:0000313" key="3">
    <source>
        <dbReference type="Proteomes" id="UP000249451"/>
    </source>
</evidence>
<organism evidence="2 3">
    <name type="scientific">Corynebacterium urealyticum</name>
    <dbReference type="NCBI Taxonomy" id="43771"/>
    <lineage>
        <taxon>Bacteria</taxon>
        <taxon>Bacillati</taxon>
        <taxon>Actinomycetota</taxon>
        <taxon>Actinomycetes</taxon>
        <taxon>Mycobacteriales</taxon>
        <taxon>Corynebacteriaceae</taxon>
        <taxon>Corynebacterium</taxon>
    </lineage>
</organism>
<comment type="caution">
    <text evidence="2">The sequence shown here is derived from an EMBL/GenBank/DDBJ whole genome shotgun (WGS) entry which is preliminary data.</text>
</comment>
<dbReference type="AlphaFoldDB" id="A0A2W5CXQ9"/>
<accession>A0A2W5CXQ9</accession>
<name>A0A2W5CXQ9_9CORY</name>
<feature type="domain" description="Helix-turn-helix" evidence="1">
    <location>
        <begin position="26"/>
        <end position="63"/>
    </location>
</feature>